<dbReference type="GO" id="GO:0004038">
    <property type="term" value="F:allantoinase activity"/>
    <property type="evidence" value="ECO:0007669"/>
    <property type="project" value="InterPro"/>
</dbReference>
<reference evidence="7" key="2">
    <citation type="submission" date="2020-09" db="EMBL/GenBank/DDBJ databases">
        <authorList>
            <person name="Sun Q."/>
            <person name="Ohkuma M."/>
        </authorList>
    </citation>
    <scope>NUCLEOTIDE SEQUENCE</scope>
    <source>
        <strain evidence="7">JCM 14371</strain>
    </source>
</reference>
<dbReference type="GO" id="GO:0006145">
    <property type="term" value="P:purine nucleobase catabolic process"/>
    <property type="evidence" value="ECO:0007669"/>
    <property type="project" value="TreeGrafter"/>
</dbReference>
<dbReference type="InterPro" id="IPR050138">
    <property type="entry name" value="DHOase/Allantoinase_Hydrolase"/>
</dbReference>
<dbReference type="Pfam" id="PF01979">
    <property type="entry name" value="Amidohydro_1"/>
    <property type="match status" value="1"/>
</dbReference>
<comment type="subunit">
    <text evidence="2">Homotetramer.</text>
</comment>
<organism evidence="7 8">
    <name type="scientific">Deinococcus aquiradiocola</name>
    <dbReference type="NCBI Taxonomy" id="393059"/>
    <lineage>
        <taxon>Bacteria</taxon>
        <taxon>Thermotogati</taxon>
        <taxon>Deinococcota</taxon>
        <taxon>Deinococci</taxon>
        <taxon>Deinococcales</taxon>
        <taxon>Deinococcaceae</taxon>
        <taxon>Deinococcus</taxon>
    </lineage>
</organism>
<name>A0A917P8W4_9DEIO</name>
<dbReference type="AlphaFoldDB" id="A0A917P8W4"/>
<evidence type="ECO:0000259" key="6">
    <source>
        <dbReference type="Pfam" id="PF01979"/>
    </source>
</evidence>
<dbReference type="SUPFAM" id="SSF51338">
    <property type="entry name" value="Composite domain of metallo-dependent hydrolases"/>
    <property type="match status" value="1"/>
</dbReference>
<dbReference type="GO" id="GO:0008270">
    <property type="term" value="F:zinc ion binding"/>
    <property type="evidence" value="ECO:0007669"/>
    <property type="project" value="InterPro"/>
</dbReference>
<keyword evidence="3" id="KW-0479">Metal-binding</keyword>
<dbReference type="SUPFAM" id="SSF51556">
    <property type="entry name" value="Metallo-dependent hydrolases"/>
    <property type="match status" value="1"/>
</dbReference>
<dbReference type="RefSeq" id="WP_188961089.1">
    <property type="nucleotide sequence ID" value="NZ_BMOE01000002.1"/>
</dbReference>
<comment type="caution">
    <text evidence="7">The sequence shown here is derived from an EMBL/GenBank/DDBJ whole genome shotgun (WGS) entry which is preliminary data.</text>
</comment>
<keyword evidence="8" id="KW-1185">Reference proteome</keyword>
<feature type="domain" description="Amidohydrolase-related" evidence="6">
    <location>
        <begin position="49"/>
        <end position="413"/>
    </location>
</feature>
<proteinExistence type="predicted"/>
<reference evidence="7" key="1">
    <citation type="journal article" date="2014" name="Int. J. Syst. Evol. Microbiol.">
        <title>Complete genome sequence of Corynebacterium casei LMG S-19264T (=DSM 44701T), isolated from a smear-ripened cheese.</title>
        <authorList>
            <consortium name="US DOE Joint Genome Institute (JGI-PGF)"/>
            <person name="Walter F."/>
            <person name="Albersmeier A."/>
            <person name="Kalinowski J."/>
            <person name="Ruckert C."/>
        </authorList>
    </citation>
    <scope>NUCLEOTIDE SEQUENCE</scope>
    <source>
        <strain evidence="7">JCM 14371</strain>
    </source>
</reference>
<evidence type="ECO:0000313" key="7">
    <source>
        <dbReference type="EMBL" id="GGJ67100.1"/>
    </source>
</evidence>
<evidence type="ECO:0000313" key="8">
    <source>
        <dbReference type="Proteomes" id="UP000635726"/>
    </source>
</evidence>
<keyword evidence="4" id="KW-0378">Hydrolase</keyword>
<evidence type="ECO:0000256" key="5">
    <source>
        <dbReference type="ARBA" id="ARBA00022833"/>
    </source>
</evidence>
<evidence type="ECO:0000256" key="3">
    <source>
        <dbReference type="ARBA" id="ARBA00022723"/>
    </source>
</evidence>
<dbReference type="InterPro" id="IPR032466">
    <property type="entry name" value="Metal_Hydrolase"/>
</dbReference>
<sequence>MLDTLIEGAQVVLPQGTFQTGLGIQDGRIAFIGDDPPKARTRLKADQLVLLPGAVDLHVHFSEPGRGHWEGWAHGSRAALAGGVTTVVDMPLNAVPATVNPDAFALKRGLGEQKSVVDFALWGGLIDDNLSELGALHRCGVTGFKAFMLDTADASFPYVPDGLLIDGMQQIAALDAVLAVHAENTALIAHRTARLRAAGQDDARAWLTAHDELQELDAVRRALLFARHSGCDLHLVHLSTPEAVDAVLNAQRDAQAVTSEVCAHHLLLTDQDFVQGGAEFKCAPPLRSRQATDGLWEQVLAGQVNVLASDHSPCPGEDKAVSDIWRAWGGINGVQVLLPLLLSEGVLARGLPLHELARMLCHAPAVRAGIAHRKGSLKVGLDADLVLASLRAPWTLRADDLQSRHPHSAYVGHRFGAQVLSVYQRGVQTVSNGRLTRETLRMGEWLPPVKAPASAGIR</sequence>
<gene>
    <name evidence="7" type="primary">allB</name>
    <name evidence="7" type="ORF">GCM10008939_09140</name>
</gene>
<comment type="cofactor">
    <cofactor evidence="1">
        <name>Zn(2+)</name>
        <dbReference type="ChEBI" id="CHEBI:29105"/>
    </cofactor>
</comment>
<evidence type="ECO:0000256" key="4">
    <source>
        <dbReference type="ARBA" id="ARBA00022801"/>
    </source>
</evidence>
<accession>A0A917P8W4</accession>
<dbReference type="InterPro" id="IPR006680">
    <property type="entry name" value="Amidohydro-rel"/>
</dbReference>
<protein>
    <submittedName>
        <fullName evidence="7">Allantoinase</fullName>
    </submittedName>
</protein>
<dbReference type="PANTHER" id="PTHR43668:SF4">
    <property type="entry name" value="ALLANTOINASE"/>
    <property type="match status" value="1"/>
</dbReference>
<dbReference type="GO" id="GO:0000256">
    <property type="term" value="P:allantoin catabolic process"/>
    <property type="evidence" value="ECO:0007669"/>
    <property type="project" value="InterPro"/>
</dbReference>
<dbReference type="NCBIfam" id="TIGR03178">
    <property type="entry name" value="allantoinase"/>
    <property type="match status" value="1"/>
</dbReference>
<dbReference type="GO" id="GO:0050897">
    <property type="term" value="F:cobalt ion binding"/>
    <property type="evidence" value="ECO:0007669"/>
    <property type="project" value="InterPro"/>
</dbReference>
<keyword evidence="5" id="KW-0862">Zinc</keyword>
<dbReference type="PANTHER" id="PTHR43668">
    <property type="entry name" value="ALLANTOINASE"/>
    <property type="match status" value="1"/>
</dbReference>
<evidence type="ECO:0000256" key="1">
    <source>
        <dbReference type="ARBA" id="ARBA00001947"/>
    </source>
</evidence>
<dbReference type="InterPro" id="IPR011059">
    <property type="entry name" value="Metal-dep_hydrolase_composite"/>
</dbReference>
<dbReference type="EMBL" id="BMOE01000002">
    <property type="protein sequence ID" value="GGJ67100.1"/>
    <property type="molecule type" value="Genomic_DNA"/>
</dbReference>
<evidence type="ECO:0000256" key="2">
    <source>
        <dbReference type="ARBA" id="ARBA00011881"/>
    </source>
</evidence>
<dbReference type="Gene3D" id="2.30.40.10">
    <property type="entry name" value="Urease, subunit C, domain 1"/>
    <property type="match status" value="1"/>
</dbReference>
<dbReference type="Gene3D" id="3.20.20.140">
    <property type="entry name" value="Metal-dependent hydrolases"/>
    <property type="match status" value="1"/>
</dbReference>
<dbReference type="GO" id="GO:0005737">
    <property type="term" value="C:cytoplasm"/>
    <property type="evidence" value="ECO:0007669"/>
    <property type="project" value="TreeGrafter"/>
</dbReference>
<dbReference type="Proteomes" id="UP000635726">
    <property type="component" value="Unassembled WGS sequence"/>
</dbReference>
<dbReference type="InterPro" id="IPR017593">
    <property type="entry name" value="Allantoinase"/>
</dbReference>